<evidence type="ECO:0000313" key="4">
    <source>
        <dbReference type="Proteomes" id="UP000578531"/>
    </source>
</evidence>
<dbReference type="PROSITE" id="PS51184">
    <property type="entry name" value="JMJC"/>
    <property type="match status" value="1"/>
</dbReference>
<dbReference type="Gene3D" id="2.60.120.650">
    <property type="entry name" value="Cupin"/>
    <property type="match status" value="1"/>
</dbReference>
<feature type="domain" description="JmjC" evidence="2">
    <location>
        <begin position="265"/>
        <end position="402"/>
    </location>
</feature>
<name>A0A8H6G1C9_9LECA</name>
<reference evidence="3 4" key="1">
    <citation type="journal article" date="2020" name="Genomics">
        <title>Complete, high-quality genomes from long-read metagenomic sequencing of two wolf lichen thalli reveals enigmatic genome architecture.</title>
        <authorList>
            <person name="McKenzie S.K."/>
            <person name="Walston R.F."/>
            <person name="Allen J.L."/>
        </authorList>
    </citation>
    <scope>NUCLEOTIDE SEQUENCE [LARGE SCALE GENOMIC DNA]</scope>
    <source>
        <strain evidence="3">WasteWater2</strain>
    </source>
</reference>
<dbReference type="InterPro" id="IPR003347">
    <property type="entry name" value="JmjC_dom"/>
</dbReference>
<dbReference type="Proteomes" id="UP000578531">
    <property type="component" value="Unassembled WGS sequence"/>
</dbReference>
<evidence type="ECO:0000313" key="3">
    <source>
        <dbReference type="EMBL" id="KAF6238652.1"/>
    </source>
</evidence>
<evidence type="ECO:0000259" key="2">
    <source>
        <dbReference type="PROSITE" id="PS51184"/>
    </source>
</evidence>
<evidence type="ECO:0000256" key="1">
    <source>
        <dbReference type="SAM" id="MobiDB-lite"/>
    </source>
</evidence>
<keyword evidence="4" id="KW-1185">Reference proteome</keyword>
<protein>
    <recommendedName>
        <fullName evidence="2">JmjC domain-containing protein</fullName>
    </recommendedName>
</protein>
<accession>A0A8H6G1C9</accession>
<feature type="region of interest" description="Disordered" evidence="1">
    <location>
        <begin position="1"/>
        <end position="45"/>
    </location>
</feature>
<organism evidence="3 4">
    <name type="scientific">Letharia columbiana</name>
    <dbReference type="NCBI Taxonomy" id="112416"/>
    <lineage>
        <taxon>Eukaryota</taxon>
        <taxon>Fungi</taxon>
        <taxon>Dikarya</taxon>
        <taxon>Ascomycota</taxon>
        <taxon>Pezizomycotina</taxon>
        <taxon>Lecanoromycetes</taxon>
        <taxon>OSLEUM clade</taxon>
        <taxon>Lecanoromycetidae</taxon>
        <taxon>Lecanorales</taxon>
        <taxon>Lecanorineae</taxon>
        <taxon>Parmeliaceae</taxon>
        <taxon>Letharia</taxon>
    </lineage>
</organism>
<dbReference type="AlphaFoldDB" id="A0A8H6G1C9"/>
<dbReference type="RefSeq" id="XP_037167951.1">
    <property type="nucleotide sequence ID" value="XM_037305086.1"/>
</dbReference>
<dbReference type="OrthoDB" id="4494329at2759"/>
<dbReference type="SUPFAM" id="SSF51197">
    <property type="entry name" value="Clavaminate synthase-like"/>
    <property type="match status" value="1"/>
</dbReference>
<dbReference type="EMBL" id="JACCJC010000008">
    <property type="protein sequence ID" value="KAF6238652.1"/>
    <property type="molecule type" value="Genomic_DNA"/>
</dbReference>
<dbReference type="GeneID" id="59284827"/>
<sequence>MDMEMDGASDGQAGRQPLGKRRRGAGEVVRKDTKRKRAEREERTKAQRCLGKDSILVGPEPCGYQQLKFYEIEGTILEQSAHFGNRLHCYDSLEARSGNEWDLYDTRLRAGMTGIVAENVRNLWPRVSAQYRTEEEKRTPHISVQIITTGKQLNDVLTSQKMEVPAFIPAKSTLGESFQKDENIPKSIDAWLARHKDTDKVAIQSYDMKADKDNDLLLPTPTTIGELKERQKMRLTAEGTPWNCLDVGNYTGSGWTPPVIAGCDLYKRSMNPAGSLSRTTHDTLSTEFALCATKGAMSKFHSDNGLMTFITNDHGVKIFYTGHSVAHMPQEDLDRFIEYGADESQGYSRSFAKLRLGKGDSIILPPGFVHAVYTEEDSFVRGCFFLTQPNVPWAIRTVRFLEDHPQCTNDDLSAQVFATFAMHCEHNIERGRSGGQLDALLMERMKLLAWALQAFVRGKPPHLDKTPEYMEERRVFVARAKKEGWVKELMTFGENQGKMSHPT</sequence>
<comment type="caution">
    <text evidence="3">The sequence shown here is derived from an EMBL/GenBank/DDBJ whole genome shotgun (WGS) entry which is preliminary data.</text>
</comment>
<gene>
    <name evidence="3" type="ORF">HO173_003158</name>
</gene>
<proteinExistence type="predicted"/>